<gene>
    <name evidence="1" type="ORF">K443DRAFT_39129</name>
</gene>
<dbReference type="Proteomes" id="UP000054477">
    <property type="component" value="Unassembled WGS sequence"/>
</dbReference>
<proteinExistence type="predicted"/>
<accession>A0A0C9WK89</accession>
<dbReference type="HOGENOM" id="CLU_140103_0_0_1"/>
<feature type="non-terminal residue" evidence="1">
    <location>
        <position position="100"/>
    </location>
</feature>
<organism evidence="1 2">
    <name type="scientific">Laccaria amethystina LaAM-08-1</name>
    <dbReference type="NCBI Taxonomy" id="1095629"/>
    <lineage>
        <taxon>Eukaryota</taxon>
        <taxon>Fungi</taxon>
        <taxon>Dikarya</taxon>
        <taxon>Basidiomycota</taxon>
        <taxon>Agaricomycotina</taxon>
        <taxon>Agaricomycetes</taxon>
        <taxon>Agaricomycetidae</taxon>
        <taxon>Agaricales</taxon>
        <taxon>Agaricineae</taxon>
        <taxon>Hydnangiaceae</taxon>
        <taxon>Laccaria</taxon>
    </lineage>
</organism>
<dbReference type="AlphaFoldDB" id="A0A0C9WK89"/>
<dbReference type="OrthoDB" id="3050260at2759"/>
<sequence length="100" mass="12065">VMCPDRKLKWFQDHGRNLQQSKSIKSMIFDYWENVYAGEEENELSEEENKPKRSRYAPKENKFVKDHIQTYLDEPRVSTQTIKEMGGYMMYWHNASKSRP</sequence>
<dbReference type="EMBL" id="KN838735">
    <property type="protein sequence ID" value="KIJ96024.1"/>
    <property type="molecule type" value="Genomic_DNA"/>
</dbReference>
<evidence type="ECO:0000313" key="2">
    <source>
        <dbReference type="Proteomes" id="UP000054477"/>
    </source>
</evidence>
<keyword evidence="2" id="KW-1185">Reference proteome</keyword>
<reference evidence="2" key="2">
    <citation type="submission" date="2015-01" db="EMBL/GenBank/DDBJ databases">
        <title>Evolutionary Origins and Diversification of the Mycorrhizal Mutualists.</title>
        <authorList>
            <consortium name="DOE Joint Genome Institute"/>
            <consortium name="Mycorrhizal Genomics Consortium"/>
            <person name="Kohler A."/>
            <person name="Kuo A."/>
            <person name="Nagy L.G."/>
            <person name="Floudas D."/>
            <person name="Copeland A."/>
            <person name="Barry K.W."/>
            <person name="Cichocki N."/>
            <person name="Veneault-Fourrey C."/>
            <person name="LaButti K."/>
            <person name="Lindquist E.A."/>
            <person name="Lipzen A."/>
            <person name="Lundell T."/>
            <person name="Morin E."/>
            <person name="Murat C."/>
            <person name="Riley R."/>
            <person name="Ohm R."/>
            <person name="Sun H."/>
            <person name="Tunlid A."/>
            <person name="Henrissat B."/>
            <person name="Grigoriev I.V."/>
            <person name="Hibbett D.S."/>
            <person name="Martin F."/>
        </authorList>
    </citation>
    <scope>NUCLEOTIDE SEQUENCE [LARGE SCALE GENOMIC DNA]</scope>
    <source>
        <strain evidence="2">LaAM-08-1</strain>
    </source>
</reference>
<evidence type="ECO:0000313" key="1">
    <source>
        <dbReference type="EMBL" id="KIJ96024.1"/>
    </source>
</evidence>
<protein>
    <submittedName>
        <fullName evidence="1">Uncharacterized protein</fullName>
    </submittedName>
</protein>
<reference evidence="1 2" key="1">
    <citation type="submission" date="2014-04" db="EMBL/GenBank/DDBJ databases">
        <authorList>
            <consortium name="DOE Joint Genome Institute"/>
            <person name="Kuo A."/>
            <person name="Kohler A."/>
            <person name="Nagy L.G."/>
            <person name="Floudas D."/>
            <person name="Copeland A."/>
            <person name="Barry K.W."/>
            <person name="Cichocki N."/>
            <person name="Veneault-Fourrey C."/>
            <person name="LaButti K."/>
            <person name="Lindquist E.A."/>
            <person name="Lipzen A."/>
            <person name="Lundell T."/>
            <person name="Morin E."/>
            <person name="Murat C."/>
            <person name="Sun H."/>
            <person name="Tunlid A."/>
            <person name="Henrissat B."/>
            <person name="Grigoriev I.V."/>
            <person name="Hibbett D.S."/>
            <person name="Martin F."/>
            <person name="Nordberg H.P."/>
            <person name="Cantor M.N."/>
            <person name="Hua S.X."/>
        </authorList>
    </citation>
    <scope>NUCLEOTIDE SEQUENCE [LARGE SCALE GENOMIC DNA]</scope>
    <source>
        <strain evidence="1 2">LaAM-08-1</strain>
    </source>
</reference>
<feature type="non-terminal residue" evidence="1">
    <location>
        <position position="1"/>
    </location>
</feature>
<name>A0A0C9WK89_9AGAR</name>